<dbReference type="AlphaFoldDB" id="A0A0A7EQ96"/>
<evidence type="ECO:0000256" key="3">
    <source>
        <dbReference type="SAM" id="MobiDB-lite"/>
    </source>
</evidence>
<dbReference type="OrthoDB" id="408631at2759"/>
<name>A0A0A7EQ96_LEPDE</name>
<dbReference type="InterPro" id="IPR029058">
    <property type="entry name" value="AB_hydrolase_fold"/>
</dbReference>
<dbReference type="ESTHER" id="lepde-a0a0a7eq96">
    <property type="family name" value="OtherNon-catalytic_C"/>
</dbReference>
<evidence type="ECO:0000256" key="1">
    <source>
        <dbReference type="ARBA" id="ARBA00005964"/>
    </source>
</evidence>
<reference evidence="5" key="1">
    <citation type="submission" date="2014-07" db="EMBL/GenBank/DDBJ databases">
        <title>Identification of esterase genes and their expression profiles in several pesticides treated Colorado potato beetle, Leptinotarsa decemlineata.</title>
        <authorList>
            <person name="Lv F."/>
            <person name="Fu K."/>
        </authorList>
    </citation>
    <scope>NUCLEOTIDE SEQUENCE</scope>
</reference>
<dbReference type="SUPFAM" id="SSF53474">
    <property type="entry name" value="alpha/beta-Hydrolases"/>
    <property type="match status" value="1"/>
</dbReference>
<feature type="domain" description="Carboxylesterase type B" evidence="4">
    <location>
        <begin position="63"/>
        <end position="626"/>
    </location>
</feature>
<feature type="region of interest" description="Disordered" evidence="3">
    <location>
        <begin position="694"/>
        <end position="729"/>
    </location>
</feature>
<comment type="similarity">
    <text evidence="1">Belongs to the type-B carboxylesterase/lipase family.</text>
</comment>
<dbReference type="EMBL" id="KM220544">
    <property type="protein sequence ID" value="AIY68335.1"/>
    <property type="molecule type" value="mRNA"/>
</dbReference>
<evidence type="ECO:0000256" key="2">
    <source>
        <dbReference type="ARBA" id="ARBA00023180"/>
    </source>
</evidence>
<proteinExistence type="evidence at transcript level"/>
<feature type="compositionally biased region" description="Polar residues" evidence="3">
    <location>
        <begin position="694"/>
        <end position="718"/>
    </location>
</feature>
<protein>
    <submittedName>
        <fullName evidence="5">Esterase</fullName>
    </submittedName>
</protein>
<dbReference type="Pfam" id="PF00135">
    <property type="entry name" value="COesterase"/>
    <property type="match status" value="1"/>
</dbReference>
<feature type="non-terminal residue" evidence="5">
    <location>
        <position position="1"/>
    </location>
</feature>
<keyword evidence="2" id="KW-0325">Glycoprotein</keyword>
<evidence type="ECO:0000313" key="5">
    <source>
        <dbReference type="EMBL" id="AIY68335.1"/>
    </source>
</evidence>
<dbReference type="Gene3D" id="3.40.50.1820">
    <property type="entry name" value="alpha/beta hydrolase"/>
    <property type="match status" value="1"/>
</dbReference>
<accession>A0A0A7EQ96</accession>
<organism evidence="5">
    <name type="scientific">Leptinotarsa decemlineata</name>
    <name type="common">Colorado potato beetle</name>
    <name type="synonym">Doryphora decemlineata</name>
    <dbReference type="NCBI Taxonomy" id="7539"/>
    <lineage>
        <taxon>Eukaryota</taxon>
        <taxon>Metazoa</taxon>
        <taxon>Ecdysozoa</taxon>
        <taxon>Arthropoda</taxon>
        <taxon>Hexapoda</taxon>
        <taxon>Insecta</taxon>
        <taxon>Pterygota</taxon>
        <taxon>Neoptera</taxon>
        <taxon>Endopterygota</taxon>
        <taxon>Coleoptera</taxon>
        <taxon>Polyphaga</taxon>
        <taxon>Cucujiformia</taxon>
        <taxon>Chrysomeloidea</taxon>
        <taxon>Chrysomelidae</taxon>
        <taxon>Chrysomelinae</taxon>
        <taxon>Doryphorini</taxon>
        <taxon>Leptinotarsa</taxon>
    </lineage>
</organism>
<sequence length="729" mass="80234">EVSQWNLVYFNARMFPSHLILSLYLFSSIICDERGPRVKRIVGGSPADPPPIDDPAVFTHFAGKSARVQGVLDFPHYVFRGIKYAHPPIGKNRFLRPRQKFLEGTVNATMYAPPCIQPRPGTNLVVGSEDCLALNVFTPELPTGSEGLPVLVWIHGGGFRYGSASQYGVKHLVGKRLVVVTIQYRLGSLGFLSDGTKHLPGNVALWDMVLAVQWVRNYIGFFGGNPYRIVVMGHDTGASSALLLTLSNIAKGLTSGIIAMSGTAISRWAVDHTPHDTAQDIAKQNGCPTVNALTMVKCLQSLSPDSIVKGDSNIEFQRIQSKGFISGLSGDLGCAPVKEGFNDGRSLPGFVQDEPMNDMEKQRNPKVPLLTGIVKDETKKSIKGYLKTDILQKLNTIPDFVDKVLVEKLRQFVPLKVNMDIVKNVNDLGSSLTSLLPVSFKNYLKHNADNLLQTLDKISDVTNDALFNVPALLTVDRWSKNGAQTFLYSFEHSGKLKKGNSFLLGSPLIGNSTNNAEESNDTVSHGDDLAYLFDAYDIEGNSLDTDNNISEDDKNVREFFTQMIADFARHGAPKMNNKIMSPFSSAKNNFLRIKAKPMLAEGFKFCEMALWCNIAERLKSTACAFWNGVNEFINKTSLNNLAPNKILEKVKPLDVLAMGSVKKPQVMDFVNGGQTNNVFPNLFGGSNENLLSPLNGESSSGKKNSWGLSDSQTTNNIPREQKRACSRYW</sequence>
<dbReference type="InterPro" id="IPR051093">
    <property type="entry name" value="Neuroligin/BSAL"/>
</dbReference>
<dbReference type="PANTHER" id="PTHR43903">
    <property type="entry name" value="NEUROLIGIN"/>
    <property type="match status" value="1"/>
</dbReference>
<dbReference type="InterPro" id="IPR002018">
    <property type="entry name" value="CarbesteraseB"/>
</dbReference>
<evidence type="ECO:0000259" key="4">
    <source>
        <dbReference type="Pfam" id="PF00135"/>
    </source>
</evidence>